<evidence type="ECO:0000256" key="4">
    <source>
        <dbReference type="SAM" id="MobiDB-lite"/>
    </source>
</evidence>
<dbReference type="EMBL" id="JASJQH010000018">
    <property type="protein sequence ID" value="KAK9768436.1"/>
    <property type="molecule type" value="Genomic_DNA"/>
</dbReference>
<organism evidence="5 6">
    <name type="scientific">Basidiobolus ranarum</name>
    <dbReference type="NCBI Taxonomy" id="34480"/>
    <lineage>
        <taxon>Eukaryota</taxon>
        <taxon>Fungi</taxon>
        <taxon>Fungi incertae sedis</taxon>
        <taxon>Zoopagomycota</taxon>
        <taxon>Entomophthoromycotina</taxon>
        <taxon>Basidiobolomycetes</taxon>
        <taxon>Basidiobolales</taxon>
        <taxon>Basidiobolaceae</taxon>
        <taxon>Basidiobolus</taxon>
    </lineage>
</organism>
<dbReference type="Gene3D" id="2.130.10.10">
    <property type="entry name" value="YVTN repeat-like/Quinoprotein amine dehydrogenase"/>
    <property type="match status" value="2"/>
</dbReference>
<evidence type="ECO:0000256" key="3">
    <source>
        <dbReference type="ARBA" id="ARBA00023242"/>
    </source>
</evidence>
<evidence type="ECO:0000256" key="1">
    <source>
        <dbReference type="ARBA" id="ARBA00004123"/>
    </source>
</evidence>
<comment type="caution">
    <text evidence="5">The sequence shown here is derived from an EMBL/GenBank/DDBJ whole genome shotgun (WGS) entry which is preliminary data.</text>
</comment>
<evidence type="ECO:0000313" key="6">
    <source>
        <dbReference type="Proteomes" id="UP001479436"/>
    </source>
</evidence>
<keyword evidence="2" id="KW-0804">Transcription</keyword>
<dbReference type="InterPro" id="IPR001680">
    <property type="entry name" value="WD40_rpt"/>
</dbReference>
<dbReference type="PANTHER" id="PTHR15052">
    <property type="entry name" value="RNA POLYMERASE III TRANSCRIPTION INITIATION FACTOR COMPLEX SUBUNIT"/>
    <property type="match status" value="1"/>
</dbReference>
<dbReference type="InterPro" id="IPR036322">
    <property type="entry name" value="WD40_repeat_dom_sf"/>
</dbReference>
<dbReference type="InterPro" id="IPR052416">
    <property type="entry name" value="GTF3C_component"/>
</dbReference>
<evidence type="ECO:0000256" key="2">
    <source>
        <dbReference type="ARBA" id="ARBA00023163"/>
    </source>
</evidence>
<dbReference type="PANTHER" id="PTHR15052:SF2">
    <property type="entry name" value="GENERAL TRANSCRIPTION FACTOR 3C POLYPEPTIDE 2"/>
    <property type="match status" value="1"/>
</dbReference>
<reference evidence="5 6" key="1">
    <citation type="submission" date="2023-04" db="EMBL/GenBank/DDBJ databases">
        <title>Genome of Basidiobolus ranarum AG-B5.</title>
        <authorList>
            <person name="Stajich J.E."/>
            <person name="Carter-House D."/>
            <person name="Gryganskyi A."/>
        </authorList>
    </citation>
    <scope>NUCLEOTIDE SEQUENCE [LARGE SCALE GENOMIC DNA]</scope>
    <source>
        <strain evidence="5 6">AG-B5</strain>
    </source>
</reference>
<keyword evidence="3" id="KW-0539">Nucleus</keyword>
<evidence type="ECO:0000313" key="5">
    <source>
        <dbReference type="EMBL" id="KAK9768436.1"/>
    </source>
</evidence>
<comment type="subcellular location">
    <subcellularLocation>
        <location evidence="1">Nucleus</location>
    </subcellularLocation>
</comment>
<keyword evidence="6" id="KW-1185">Reference proteome</keyword>
<accession>A0ABR2X3U7</accession>
<protein>
    <recommendedName>
        <fullName evidence="7">WD40 repeat-like protein</fullName>
    </recommendedName>
</protein>
<dbReference type="InterPro" id="IPR015943">
    <property type="entry name" value="WD40/YVTN_repeat-like_dom_sf"/>
</dbReference>
<dbReference type="SUPFAM" id="SSF50978">
    <property type="entry name" value="WD40 repeat-like"/>
    <property type="match status" value="1"/>
</dbReference>
<proteinExistence type="predicted"/>
<name>A0ABR2X3U7_9FUNG</name>
<dbReference type="SMART" id="SM00320">
    <property type="entry name" value="WD40"/>
    <property type="match status" value="5"/>
</dbReference>
<gene>
    <name evidence="5" type="ORF">K7432_000915</name>
</gene>
<sequence>MSETPKSIAINVDTPKSDVEMPLEVNDSTPPTPTPARTPKKRGRRPKDGGSGKKPAYKYVKKDRSMDWNHATYVPPSDKPIYKLKCEEPRPCEYSNIKPKFQQYQIINESIAKDYLPNIDVISQISFDHHPSETPLMSRPLTAHILPNRRGYLLNSGGSVWGLDWCPEVKAEENQFLAIAGYKGTTDEHHIIGEREINTTGYIEIWNLGVISNDIINESNFRPWVDICFLHSNGCVWDLKWCPYGAYDSSEEWSGEDDIPKIGIIAACFGDGTMKIFSVPNPAILRKKLESEGHSYPSNKTIFLQLDDALFEAHLPDTSLWNLSWGGHKWISTGCTNGNIAVWDAENAISKKNTNFPLLSPNDYMAHYLPAHDSCVRRVSWRNTEDTNYIVSCGHDGRLLVCDTRDPYTGMLTHRIRAFLMAASWVKFESSYSIVFTDAENGVRLTEKDDIKKSVGIITHKGCIWYVDCSSLHPFVASGASDGSVRSTNLRHLRARNQMTLYTLKKDSVNGQFVYDDEIAFEPLVAHNHTPDNLFTMFFPPEVAIQRVSWCPNPQSPAWIASGGTAGLVRVEAASR</sequence>
<evidence type="ECO:0008006" key="7">
    <source>
        <dbReference type="Google" id="ProtNLM"/>
    </source>
</evidence>
<dbReference type="Pfam" id="PF00400">
    <property type="entry name" value="WD40"/>
    <property type="match status" value="2"/>
</dbReference>
<dbReference type="Proteomes" id="UP001479436">
    <property type="component" value="Unassembled WGS sequence"/>
</dbReference>
<feature type="region of interest" description="Disordered" evidence="4">
    <location>
        <begin position="1"/>
        <end position="57"/>
    </location>
</feature>